<dbReference type="OrthoDB" id="9782387at2"/>
<dbReference type="InterPro" id="IPR058240">
    <property type="entry name" value="rSAM_sf"/>
</dbReference>
<dbReference type="GO" id="GO:0003824">
    <property type="term" value="F:catalytic activity"/>
    <property type="evidence" value="ECO:0007669"/>
    <property type="project" value="InterPro"/>
</dbReference>
<dbReference type="AlphaFoldDB" id="A0A2I2L0W1"/>
<protein>
    <recommendedName>
        <fullName evidence="6">Radical SAM core domain-containing protein</fullName>
    </recommendedName>
</protein>
<dbReference type="RefSeq" id="WP_101835542.1">
    <property type="nucleotide sequence ID" value="NZ_FZMO01000540.1"/>
</dbReference>
<proteinExistence type="predicted"/>
<dbReference type="InterPro" id="IPR013785">
    <property type="entry name" value="Aldolase_TIM"/>
</dbReference>
<dbReference type="GO" id="GO:0046872">
    <property type="term" value="F:metal ion binding"/>
    <property type="evidence" value="ECO:0007669"/>
    <property type="project" value="UniProtKB-KW"/>
</dbReference>
<evidence type="ECO:0000256" key="2">
    <source>
        <dbReference type="ARBA" id="ARBA00022723"/>
    </source>
</evidence>
<dbReference type="SFLD" id="SFLDG01216">
    <property type="entry name" value="thioether_bond_formation_requi"/>
    <property type="match status" value="1"/>
</dbReference>
<accession>A0A2I2L0W1</accession>
<evidence type="ECO:0000256" key="3">
    <source>
        <dbReference type="ARBA" id="ARBA00023004"/>
    </source>
</evidence>
<evidence type="ECO:0000256" key="4">
    <source>
        <dbReference type="ARBA" id="ARBA00023014"/>
    </source>
</evidence>
<dbReference type="InterPro" id="IPR007197">
    <property type="entry name" value="rSAM"/>
</dbReference>
<evidence type="ECO:0000256" key="5">
    <source>
        <dbReference type="SAM" id="MobiDB-lite"/>
    </source>
</evidence>
<keyword evidence="2" id="KW-0479">Metal-binding</keyword>
<evidence type="ECO:0000313" key="7">
    <source>
        <dbReference type="EMBL" id="SNQ51540.1"/>
    </source>
</evidence>
<organism evidence="7 8">
    <name type="scientific">Frankia canadensis</name>
    <dbReference type="NCBI Taxonomy" id="1836972"/>
    <lineage>
        <taxon>Bacteria</taxon>
        <taxon>Bacillati</taxon>
        <taxon>Actinomycetota</taxon>
        <taxon>Actinomycetes</taxon>
        <taxon>Frankiales</taxon>
        <taxon>Frankiaceae</taxon>
        <taxon>Frankia</taxon>
    </lineage>
</organism>
<feature type="region of interest" description="Disordered" evidence="5">
    <location>
        <begin position="259"/>
        <end position="283"/>
    </location>
</feature>
<evidence type="ECO:0000313" key="8">
    <source>
        <dbReference type="Proteomes" id="UP000234331"/>
    </source>
</evidence>
<keyword evidence="1" id="KW-0949">S-adenosyl-L-methionine</keyword>
<dbReference type="PROSITE" id="PS51918">
    <property type="entry name" value="RADICAL_SAM"/>
    <property type="match status" value="1"/>
</dbReference>
<reference evidence="7 8" key="1">
    <citation type="submission" date="2017-06" db="EMBL/GenBank/DDBJ databases">
        <authorList>
            <person name="Kim H.J."/>
            <person name="Triplett B.A."/>
        </authorList>
    </citation>
    <scope>NUCLEOTIDE SEQUENCE [LARGE SCALE GENOMIC DNA]</scope>
    <source>
        <strain evidence="7">FRACA_ARgP5</strain>
    </source>
</reference>
<dbReference type="Gene3D" id="3.20.20.70">
    <property type="entry name" value="Aldolase class I"/>
    <property type="match status" value="1"/>
</dbReference>
<feature type="domain" description="Radical SAM core" evidence="6">
    <location>
        <begin position="6"/>
        <end position="214"/>
    </location>
</feature>
<dbReference type="InterPro" id="IPR050377">
    <property type="entry name" value="Radical_SAM_PqqE_MftC-like"/>
</dbReference>
<name>A0A2I2L0W1_9ACTN</name>
<dbReference type="InterPro" id="IPR023885">
    <property type="entry name" value="4Fe4S-binding_SPASM_dom"/>
</dbReference>
<dbReference type="SFLD" id="SFLDS00029">
    <property type="entry name" value="Radical_SAM"/>
    <property type="match status" value="1"/>
</dbReference>
<dbReference type="SFLD" id="SFLDG01386">
    <property type="entry name" value="main_SPASM_domain-containing"/>
    <property type="match status" value="1"/>
</dbReference>
<dbReference type="SFLD" id="SFLDG01067">
    <property type="entry name" value="SPASM/twitch_domain_containing"/>
    <property type="match status" value="1"/>
</dbReference>
<dbReference type="Proteomes" id="UP000234331">
    <property type="component" value="Unassembled WGS sequence"/>
</dbReference>
<dbReference type="EMBL" id="FZMO01000540">
    <property type="protein sequence ID" value="SNQ51540.1"/>
    <property type="molecule type" value="Genomic_DNA"/>
</dbReference>
<dbReference type="Pfam" id="PF13186">
    <property type="entry name" value="SPASM"/>
    <property type="match status" value="1"/>
</dbReference>
<dbReference type="SFLD" id="SFLDF00365">
    <property type="entry name" value="thuricin_CD_(TrnCD-like)"/>
    <property type="match status" value="1"/>
</dbReference>
<evidence type="ECO:0000256" key="1">
    <source>
        <dbReference type="ARBA" id="ARBA00022691"/>
    </source>
</evidence>
<sequence>MTTLAPPRMQRLWLELTGRCNLTCTHCYASAGPTGDHGTMKTVDWFAVIDAAAELGVEQVTMIGGEPTLHPALPDLVGRALDAGLTVEIYSNLVRVPDRLWPTLMRPGVSIATSYYAADPAEHDRITGRTGSYALTRATIIEVLRREIPLRVNIVGTGDSTAVDQAHSALLALGVRTITRDEVRPVGRAGTLDDPGEAGTCGRCGHGRAAISPEGIVTPCVFSRRAPAGNVRVQTLAEILAGAAFAGQVARLDAIRPGRITDGCGPDSDTKPCGPTDPEPDPN</sequence>
<dbReference type="PANTHER" id="PTHR11228">
    <property type="entry name" value="RADICAL SAM DOMAIN PROTEIN"/>
    <property type="match status" value="1"/>
</dbReference>
<dbReference type="CDD" id="cd01335">
    <property type="entry name" value="Radical_SAM"/>
    <property type="match status" value="1"/>
</dbReference>
<evidence type="ECO:0000259" key="6">
    <source>
        <dbReference type="PROSITE" id="PS51918"/>
    </source>
</evidence>
<dbReference type="GO" id="GO:0051536">
    <property type="term" value="F:iron-sulfur cluster binding"/>
    <property type="evidence" value="ECO:0007669"/>
    <property type="project" value="UniProtKB-KW"/>
</dbReference>
<dbReference type="SUPFAM" id="SSF102114">
    <property type="entry name" value="Radical SAM enzymes"/>
    <property type="match status" value="1"/>
</dbReference>
<keyword evidence="4" id="KW-0411">Iron-sulfur</keyword>
<keyword evidence="3" id="KW-0408">Iron</keyword>
<gene>
    <name evidence="7" type="ORF">FRACA_730017</name>
</gene>
<dbReference type="Pfam" id="PF04055">
    <property type="entry name" value="Radical_SAM"/>
    <property type="match status" value="1"/>
</dbReference>
<keyword evidence="8" id="KW-1185">Reference proteome</keyword>
<dbReference type="PANTHER" id="PTHR11228:SF7">
    <property type="entry name" value="PQQA PEPTIDE CYCLASE"/>
    <property type="match status" value="1"/>
</dbReference>